<dbReference type="Proteomes" id="UP001303046">
    <property type="component" value="Unassembled WGS sequence"/>
</dbReference>
<feature type="signal peptide" evidence="2">
    <location>
        <begin position="1"/>
        <end position="25"/>
    </location>
</feature>
<feature type="chain" id="PRO_5046772783" description="Secreted protein" evidence="2">
    <location>
        <begin position="26"/>
        <end position="117"/>
    </location>
</feature>
<feature type="compositionally biased region" description="Basic and acidic residues" evidence="1">
    <location>
        <begin position="60"/>
        <end position="69"/>
    </location>
</feature>
<gene>
    <name evidence="3" type="primary">Necator_chrIII.g13171</name>
    <name evidence="3" type="ORF">RB195_012404</name>
</gene>
<comment type="caution">
    <text evidence="3">The sequence shown here is derived from an EMBL/GenBank/DDBJ whole genome shotgun (WGS) entry which is preliminary data.</text>
</comment>
<accession>A0ABR1D7S1</accession>
<sequence>MPSYGAHLLIFMCCVLSEFSYYIEALEPFYSHHHSKPARPAGRPSVQSHMQPPAADGGMEGEREWRGEDLFLNDEDNEDARRKEEKKDECHAHVLLLLAPEAFVHPRPGPPRIYLFR</sequence>
<keyword evidence="2" id="KW-0732">Signal</keyword>
<reference evidence="3 4" key="1">
    <citation type="submission" date="2023-08" db="EMBL/GenBank/DDBJ databases">
        <title>A Necator americanus chromosomal reference genome.</title>
        <authorList>
            <person name="Ilik V."/>
            <person name="Petrzelkova K.J."/>
            <person name="Pardy F."/>
            <person name="Fuh T."/>
            <person name="Niatou-Singa F.S."/>
            <person name="Gouil Q."/>
            <person name="Baker L."/>
            <person name="Ritchie M.E."/>
            <person name="Jex A.R."/>
            <person name="Gazzola D."/>
            <person name="Li H."/>
            <person name="Toshio Fujiwara R."/>
            <person name="Zhan B."/>
            <person name="Aroian R.V."/>
            <person name="Pafco B."/>
            <person name="Schwarz E.M."/>
        </authorList>
    </citation>
    <scope>NUCLEOTIDE SEQUENCE [LARGE SCALE GENOMIC DNA]</scope>
    <source>
        <strain evidence="3 4">Aroian</strain>
        <tissue evidence="3">Whole animal</tissue>
    </source>
</reference>
<evidence type="ECO:0000256" key="1">
    <source>
        <dbReference type="SAM" id="MobiDB-lite"/>
    </source>
</evidence>
<protein>
    <recommendedName>
        <fullName evidence="5">Secreted protein</fullName>
    </recommendedName>
</protein>
<evidence type="ECO:0000313" key="4">
    <source>
        <dbReference type="Proteomes" id="UP001303046"/>
    </source>
</evidence>
<proteinExistence type="predicted"/>
<keyword evidence="4" id="KW-1185">Reference proteome</keyword>
<name>A0ABR1D7S1_NECAM</name>
<organism evidence="3 4">
    <name type="scientific">Necator americanus</name>
    <name type="common">Human hookworm</name>
    <dbReference type="NCBI Taxonomy" id="51031"/>
    <lineage>
        <taxon>Eukaryota</taxon>
        <taxon>Metazoa</taxon>
        <taxon>Ecdysozoa</taxon>
        <taxon>Nematoda</taxon>
        <taxon>Chromadorea</taxon>
        <taxon>Rhabditida</taxon>
        <taxon>Rhabditina</taxon>
        <taxon>Rhabditomorpha</taxon>
        <taxon>Strongyloidea</taxon>
        <taxon>Ancylostomatidae</taxon>
        <taxon>Bunostominae</taxon>
        <taxon>Necator</taxon>
    </lineage>
</organism>
<feature type="region of interest" description="Disordered" evidence="1">
    <location>
        <begin position="32"/>
        <end position="86"/>
    </location>
</feature>
<dbReference type="EMBL" id="JAVFWL010000003">
    <property type="protein sequence ID" value="KAK6746268.1"/>
    <property type="molecule type" value="Genomic_DNA"/>
</dbReference>
<evidence type="ECO:0000256" key="2">
    <source>
        <dbReference type="SAM" id="SignalP"/>
    </source>
</evidence>
<evidence type="ECO:0000313" key="3">
    <source>
        <dbReference type="EMBL" id="KAK6746268.1"/>
    </source>
</evidence>
<evidence type="ECO:0008006" key="5">
    <source>
        <dbReference type="Google" id="ProtNLM"/>
    </source>
</evidence>